<protein>
    <submittedName>
        <fullName evidence="1">Uncharacterized protein</fullName>
    </submittedName>
</protein>
<dbReference type="EMBL" id="MU277214">
    <property type="protein sequence ID" value="KAI0061208.1"/>
    <property type="molecule type" value="Genomic_DNA"/>
</dbReference>
<name>A0ACB8SZF2_9AGAM</name>
<evidence type="ECO:0000313" key="1">
    <source>
        <dbReference type="EMBL" id="KAI0061208.1"/>
    </source>
</evidence>
<organism evidence="1 2">
    <name type="scientific">Artomyces pyxidatus</name>
    <dbReference type="NCBI Taxonomy" id="48021"/>
    <lineage>
        <taxon>Eukaryota</taxon>
        <taxon>Fungi</taxon>
        <taxon>Dikarya</taxon>
        <taxon>Basidiomycota</taxon>
        <taxon>Agaricomycotina</taxon>
        <taxon>Agaricomycetes</taxon>
        <taxon>Russulales</taxon>
        <taxon>Auriscalpiaceae</taxon>
        <taxon>Artomyces</taxon>
    </lineage>
</organism>
<proteinExistence type="predicted"/>
<reference evidence="1" key="2">
    <citation type="journal article" date="2022" name="New Phytol.">
        <title>Evolutionary transition to the ectomycorrhizal habit in the genomes of a hyperdiverse lineage of mushroom-forming fungi.</title>
        <authorList>
            <person name="Looney B."/>
            <person name="Miyauchi S."/>
            <person name="Morin E."/>
            <person name="Drula E."/>
            <person name="Courty P.E."/>
            <person name="Kohler A."/>
            <person name="Kuo A."/>
            <person name="LaButti K."/>
            <person name="Pangilinan J."/>
            <person name="Lipzen A."/>
            <person name="Riley R."/>
            <person name="Andreopoulos W."/>
            <person name="He G."/>
            <person name="Johnson J."/>
            <person name="Nolan M."/>
            <person name="Tritt A."/>
            <person name="Barry K.W."/>
            <person name="Grigoriev I.V."/>
            <person name="Nagy L.G."/>
            <person name="Hibbett D."/>
            <person name="Henrissat B."/>
            <person name="Matheny P.B."/>
            <person name="Labbe J."/>
            <person name="Martin F.M."/>
        </authorList>
    </citation>
    <scope>NUCLEOTIDE SEQUENCE</scope>
    <source>
        <strain evidence="1">HHB10654</strain>
    </source>
</reference>
<sequence length="283" mass="30556">MQRTTLPMASSALLRSLPRSSGVAIAWQVRRALIQHRALHALRPSTSYPRALSTAAQPISTADTASLETSTTLNKDAQFTDSTVLYAGPLTQTFRRLKIFSLSSLTLSFAVSPFLFVLQSSLPLSARAALAVTALSTSGISTALVAWCGKPYVTSLRRLPPSAPSPDATHSHNDNTPAGIELVTLTLALRPLLTRIYDPVFLADTTRPFARWELASAVQLPPEDAADVQPGTEETVAETLTENGDVIGRWIVRWGENGEGSCRAEGQVIRYGGRPPSRLRQSH</sequence>
<accession>A0ACB8SZF2</accession>
<reference evidence="1" key="1">
    <citation type="submission" date="2021-03" db="EMBL/GenBank/DDBJ databases">
        <authorList>
            <consortium name="DOE Joint Genome Institute"/>
            <person name="Ahrendt S."/>
            <person name="Looney B.P."/>
            <person name="Miyauchi S."/>
            <person name="Morin E."/>
            <person name="Drula E."/>
            <person name="Courty P.E."/>
            <person name="Chicoki N."/>
            <person name="Fauchery L."/>
            <person name="Kohler A."/>
            <person name="Kuo A."/>
            <person name="Labutti K."/>
            <person name="Pangilinan J."/>
            <person name="Lipzen A."/>
            <person name="Riley R."/>
            <person name="Andreopoulos W."/>
            <person name="He G."/>
            <person name="Johnson J."/>
            <person name="Barry K.W."/>
            <person name="Grigoriev I.V."/>
            <person name="Nagy L."/>
            <person name="Hibbett D."/>
            <person name="Henrissat B."/>
            <person name="Matheny P.B."/>
            <person name="Labbe J."/>
            <person name="Martin F."/>
        </authorList>
    </citation>
    <scope>NUCLEOTIDE SEQUENCE</scope>
    <source>
        <strain evidence="1">HHB10654</strain>
    </source>
</reference>
<keyword evidence="2" id="KW-1185">Reference proteome</keyword>
<evidence type="ECO:0000313" key="2">
    <source>
        <dbReference type="Proteomes" id="UP000814140"/>
    </source>
</evidence>
<comment type="caution">
    <text evidence="1">The sequence shown here is derived from an EMBL/GenBank/DDBJ whole genome shotgun (WGS) entry which is preliminary data.</text>
</comment>
<dbReference type="Proteomes" id="UP000814140">
    <property type="component" value="Unassembled WGS sequence"/>
</dbReference>
<gene>
    <name evidence="1" type="ORF">BV25DRAFT_1887263</name>
</gene>